<evidence type="ECO:0000313" key="3">
    <source>
        <dbReference type="Proteomes" id="UP000245461"/>
    </source>
</evidence>
<proteinExistence type="predicted"/>
<dbReference type="AlphaFoldDB" id="A0A317DZ21"/>
<dbReference type="OrthoDB" id="7627828at2"/>
<dbReference type="RefSeq" id="WP_109907954.1">
    <property type="nucleotide sequence ID" value="NZ_QGLE01000017.1"/>
</dbReference>
<gene>
    <name evidence="2" type="ORF">DKG74_20035</name>
</gene>
<name>A0A317DZ21_9PROT</name>
<organism evidence="2 3">
    <name type="scientific">Zavarzinia aquatilis</name>
    <dbReference type="NCBI Taxonomy" id="2211142"/>
    <lineage>
        <taxon>Bacteria</taxon>
        <taxon>Pseudomonadati</taxon>
        <taxon>Pseudomonadota</taxon>
        <taxon>Alphaproteobacteria</taxon>
        <taxon>Rhodospirillales</taxon>
        <taxon>Zavarziniaceae</taxon>
        <taxon>Zavarzinia</taxon>
    </lineage>
</organism>
<evidence type="ECO:0000313" key="2">
    <source>
        <dbReference type="EMBL" id="PWR18135.1"/>
    </source>
</evidence>
<reference evidence="2 3" key="1">
    <citation type="submission" date="2018-05" db="EMBL/GenBank/DDBJ databases">
        <title>Zavarzinia sp. HR-AS.</title>
        <authorList>
            <person name="Lee Y."/>
            <person name="Jeon C.O."/>
        </authorList>
    </citation>
    <scope>NUCLEOTIDE SEQUENCE [LARGE SCALE GENOMIC DNA]</scope>
    <source>
        <strain evidence="2 3">HR-AS</strain>
    </source>
</reference>
<keyword evidence="3" id="KW-1185">Reference proteome</keyword>
<feature type="signal peptide" evidence="1">
    <location>
        <begin position="1"/>
        <end position="22"/>
    </location>
</feature>
<accession>A0A317DZ21</accession>
<protein>
    <recommendedName>
        <fullName evidence="4">Transporter</fullName>
    </recommendedName>
</protein>
<feature type="chain" id="PRO_5016275565" description="Transporter" evidence="1">
    <location>
        <begin position="23"/>
        <end position="263"/>
    </location>
</feature>
<evidence type="ECO:0000256" key="1">
    <source>
        <dbReference type="SAM" id="SignalP"/>
    </source>
</evidence>
<keyword evidence="1" id="KW-0732">Signal</keyword>
<evidence type="ECO:0008006" key="4">
    <source>
        <dbReference type="Google" id="ProtNLM"/>
    </source>
</evidence>
<comment type="caution">
    <text evidence="2">The sequence shown here is derived from an EMBL/GenBank/DDBJ whole genome shotgun (WGS) entry which is preliminary data.</text>
</comment>
<dbReference type="EMBL" id="QGLE01000017">
    <property type="protein sequence ID" value="PWR18135.1"/>
    <property type="molecule type" value="Genomic_DNA"/>
</dbReference>
<sequence>MRVGAACLVLGAALAAPPPAAAAWTERPGEGLAIVSFTLKSADRRFDGAGASRLADGSRKREVSIYAQYGLDETRTLILQPVWTRFETADVSTEGPSTLSLGLRQRLLAEGPDVVSVQPLIRLPLASGERGSQLGQGEIEGEIRLLWGHGFAFGFDNPFDERTEVAGFTVVEWGPRVPEGGRGAHIENDITLGFRVDDGDLMLVQLFNTWPLGAPHRRKHQLQPSTVMDLGDGVSLQTGAVYTYAGAGVPAELGAILGLWLRF</sequence>
<dbReference type="Proteomes" id="UP000245461">
    <property type="component" value="Unassembled WGS sequence"/>
</dbReference>